<keyword evidence="2" id="KW-1185">Reference proteome</keyword>
<feature type="non-terminal residue" evidence="1">
    <location>
        <position position="78"/>
    </location>
</feature>
<evidence type="ECO:0000313" key="1">
    <source>
        <dbReference type="EMBL" id="KAH9291632.1"/>
    </source>
</evidence>
<gene>
    <name evidence="1" type="ORF">KI387_043178</name>
</gene>
<dbReference type="InterPro" id="IPR001611">
    <property type="entry name" value="Leu-rich_rpt"/>
</dbReference>
<dbReference type="Proteomes" id="UP000824469">
    <property type="component" value="Unassembled WGS sequence"/>
</dbReference>
<protein>
    <submittedName>
        <fullName evidence="1">Uncharacterized protein</fullName>
    </submittedName>
</protein>
<dbReference type="Pfam" id="PF13516">
    <property type="entry name" value="LRR_6"/>
    <property type="match status" value="1"/>
</dbReference>
<accession>A0AA38C126</accession>
<comment type="caution">
    <text evidence="1">The sequence shown here is derived from an EMBL/GenBank/DDBJ whole genome shotgun (WGS) entry which is preliminary data.</text>
</comment>
<feature type="non-terminal residue" evidence="1">
    <location>
        <position position="1"/>
    </location>
</feature>
<dbReference type="EMBL" id="JAHRHJ020003484">
    <property type="protein sequence ID" value="KAH9291632.1"/>
    <property type="molecule type" value="Genomic_DNA"/>
</dbReference>
<dbReference type="InterPro" id="IPR032675">
    <property type="entry name" value="LRR_dom_sf"/>
</dbReference>
<dbReference type="AlphaFoldDB" id="A0AA38C126"/>
<dbReference type="SUPFAM" id="SSF52047">
    <property type="entry name" value="RNI-like"/>
    <property type="match status" value="1"/>
</dbReference>
<sequence length="78" mass="8560">YAAALDSLKKNDGLIVCLQLKNCQINDERLSDLFLAMEHSEMVTSIDLSDNLITDDGALFLSTLLRGGAIQSLIYLDV</sequence>
<proteinExistence type="predicted"/>
<organism evidence="1 2">
    <name type="scientific">Taxus chinensis</name>
    <name type="common">Chinese yew</name>
    <name type="synonym">Taxus wallichiana var. chinensis</name>
    <dbReference type="NCBI Taxonomy" id="29808"/>
    <lineage>
        <taxon>Eukaryota</taxon>
        <taxon>Viridiplantae</taxon>
        <taxon>Streptophyta</taxon>
        <taxon>Embryophyta</taxon>
        <taxon>Tracheophyta</taxon>
        <taxon>Spermatophyta</taxon>
        <taxon>Pinopsida</taxon>
        <taxon>Pinidae</taxon>
        <taxon>Conifers II</taxon>
        <taxon>Cupressales</taxon>
        <taxon>Taxaceae</taxon>
        <taxon>Taxus</taxon>
    </lineage>
</organism>
<evidence type="ECO:0000313" key="2">
    <source>
        <dbReference type="Proteomes" id="UP000824469"/>
    </source>
</evidence>
<reference evidence="1 2" key="1">
    <citation type="journal article" date="2021" name="Nat. Plants">
        <title>The Taxus genome provides insights into paclitaxel biosynthesis.</title>
        <authorList>
            <person name="Xiong X."/>
            <person name="Gou J."/>
            <person name="Liao Q."/>
            <person name="Li Y."/>
            <person name="Zhou Q."/>
            <person name="Bi G."/>
            <person name="Li C."/>
            <person name="Du R."/>
            <person name="Wang X."/>
            <person name="Sun T."/>
            <person name="Guo L."/>
            <person name="Liang H."/>
            <person name="Lu P."/>
            <person name="Wu Y."/>
            <person name="Zhang Z."/>
            <person name="Ro D.K."/>
            <person name="Shang Y."/>
            <person name="Huang S."/>
            <person name="Yan J."/>
        </authorList>
    </citation>
    <scope>NUCLEOTIDE SEQUENCE [LARGE SCALE GENOMIC DNA]</scope>
    <source>
        <strain evidence="1">Ta-2019</strain>
    </source>
</reference>
<dbReference type="Gene3D" id="3.80.10.10">
    <property type="entry name" value="Ribonuclease Inhibitor"/>
    <property type="match status" value="1"/>
</dbReference>
<name>A0AA38C126_TAXCH</name>